<dbReference type="EMBL" id="CP010945">
    <property type="protein sequence ID" value="AKV06113.1"/>
    <property type="molecule type" value="Genomic_DNA"/>
</dbReference>
<dbReference type="AlphaFoldDB" id="A0A0K1QK77"/>
<organism evidence="2 3">
    <name type="scientific">Pseudomonas fluorescens NCIMB 11764</name>
    <dbReference type="NCBI Taxonomy" id="1221522"/>
    <lineage>
        <taxon>Bacteria</taxon>
        <taxon>Pseudomonadati</taxon>
        <taxon>Pseudomonadota</taxon>
        <taxon>Gammaproteobacteria</taxon>
        <taxon>Pseudomonadales</taxon>
        <taxon>Pseudomonadaceae</taxon>
        <taxon>Pseudomonas</taxon>
    </lineage>
</organism>
<dbReference type="RefSeq" id="WP_017335993.1">
    <property type="nucleotide sequence ID" value="NZ_CP010945.1"/>
</dbReference>
<gene>
    <name evidence="2" type="ORF">B723_06765</name>
</gene>
<proteinExistence type="predicted"/>
<evidence type="ECO:0000313" key="2">
    <source>
        <dbReference type="EMBL" id="AKV06113.1"/>
    </source>
</evidence>
<protein>
    <submittedName>
        <fullName evidence="2">Uncharacterized protein</fullName>
    </submittedName>
</protein>
<reference evidence="2 3" key="1">
    <citation type="journal article" date="2012" name="J. Bacteriol.">
        <title>Draft genome sequence of the cyanide-utilizing bacterium Pseudomonas fluorescens strain NCIMB 11764.</title>
        <authorList>
            <person name="Vilo C.A."/>
            <person name="Benedik M.J."/>
            <person name="Kunz D.A."/>
            <person name="Dong Q."/>
        </authorList>
    </citation>
    <scope>NUCLEOTIDE SEQUENCE [LARGE SCALE GENOMIC DNA]</scope>
    <source>
        <strain evidence="2 3">NCIMB 11764</strain>
    </source>
</reference>
<feature type="region of interest" description="Disordered" evidence="1">
    <location>
        <begin position="119"/>
        <end position="150"/>
    </location>
</feature>
<feature type="compositionally biased region" description="Low complexity" evidence="1">
    <location>
        <begin position="132"/>
        <end position="149"/>
    </location>
</feature>
<accession>A0A0K1QK77</accession>
<evidence type="ECO:0000313" key="3">
    <source>
        <dbReference type="Proteomes" id="UP000017175"/>
    </source>
</evidence>
<sequence length="166" mass="18688">MFKRPEDEEDINAYLREMAEEEKAVTDRLRALIAQKKAEALEGTDSARTRGHATRVLRPRIAELRSMMLLGLSIKEMLDLLEQAGVMVSYHSLRTFLKKHLPAEYRECMAIGSSKGINPYSGEEQYPDAQFETQPTTQAPAAAEQAKPENVNSLIEQVLGRKDHSS</sequence>
<dbReference type="Proteomes" id="UP000017175">
    <property type="component" value="Chromosome"/>
</dbReference>
<dbReference type="OrthoDB" id="6898919at2"/>
<name>A0A0K1QK77_PSEFL</name>
<evidence type="ECO:0000256" key="1">
    <source>
        <dbReference type="SAM" id="MobiDB-lite"/>
    </source>
</evidence>